<keyword evidence="4" id="KW-1185">Reference proteome</keyword>
<feature type="domain" description="Haem-binding" evidence="2">
    <location>
        <begin position="21"/>
        <end position="151"/>
    </location>
</feature>
<dbReference type="SMART" id="SM01235">
    <property type="entry name" value="Haem_bd"/>
    <property type="match status" value="1"/>
</dbReference>
<feature type="transmembrane region" description="Helical" evidence="1">
    <location>
        <begin position="12"/>
        <end position="30"/>
    </location>
</feature>
<dbReference type="InterPro" id="IPR025992">
    <property type="entry name" value="Haem-bd"/>
</dbReference>
<proteinExistence type="predicted"/>
<gene>
    <name evidence="3" type="ORF">SAMN06265348_104349</name>
</gene>
<dbReference type="Pfam" id="PF14376">
    <property type="entry name" value="Haem_bd"/>
    <property type="match status" value="1"/>
</dbReference>
<dbReference type="CDD" id="cd20753">
    <property type="entry name" value="cyt_P460_Mc-like"/>
    <property type="match status" value="1"/>
</dbReference>
<dbReference type="InterPro" id="IPR038142">
    <property type="entry name" value="Cytochrome_P460_sp"/>
</dbReference>
<name>A0A521CZ74_9SPHI</name>
<reference evidence="3 4" key="1">
    <citation type="submission" date="2017-05" db="EMBL/GenBank/DDBJ databases">
        <authorList>
            <person name="Varghese N."/>
            <person name="Submissions S."/>
        </authorList>
    </citation>
    <scope>NUCLEOTIDE SEQUENCE [LARGE SCALE GENOMIC DNA]</scope>
    <source>
        <strain evidence="3 4">DSM 19036</strain>
    </source>
</reference>
<evidence type="ECO:0000313" key="3">
    <source>
        <dbReference type="EMBL" id="SMO64733.1"/>
    </source>
</evidence>
<protein>
    <submittedName>
        <fullName evidence="3">Cytochrome P460</fullName>
    </submittedName>
</protein>
<keyword evidence="1" id="KW-0812">Transmembrane</keyword>
<sequence length="322" mass="36227">MSLEAKHRIRRIIIPGVLVILGGLILIQFINRPVFANPPVTGDFQAPQDVKAILKRACYDCHSNETNVRWYDRIAPANWKVAEDIKKGREGLNFSSWSALAKPDQAAKLWEAVNQIQAAAMPIKSYQIVHPGTKVSASDLLVLKNYLTEMLNNKPSDTSKTNALDKQYGKWVEGAANAPKINLPVALNGIEFIPDYKNWQVVTTSDRFDNNTMRVIFGNDIAIKAIRENHINPWPNGTIFAKVAWDKLSDKDGNVKTGAFKQVEYMIKDDQKYGSTAGWGFARFKTPKMLPYGKTKLFATECVNCHRPMSKNDFVFTLPVKN</sequence>
<evidence type="ECO:0000256" key="1">
    <source>
        <dbReference type="SAM" id="Phobius"/>
    </source>
</evidence>
<organism evidence="3 4">
    <name type="scientific">Pedobacter westerhofensis</name>
    <dbReference type="NCBI Taxonomy" id="425512"/>
    <lineage>
        <taxon>Bacteria</taxon>
        <taxon>Pseudomonadati</taxon>
        <taxon>Bacteroidota</taxon>
        <taxon>Sphingobacteriia</taxon>
        <taxon>Sphingobacteriales</taxon>
        <taxon>Sphingobacteriaceae</taxon>
        <taxon>Pedobacter</taxon>
    </lineage>
</organism>
<dbReference type="Pfam" id="PF16694">
    <property type="entry name" value="Cytochrome_P460"/>
    <property type="match status" value="1"/>
</dbReference>
<evidence type="ECO:0000313" key="4">
    <source>
        <dbReference type="Proteomes" id="UP000320300"/>
    </source>
</evidence>
<evidence type="ECO:0000259" key="2">
    <source>
        <dbReference type="SMART" id="SM01235"/>
    </source>
</evidence>
<dbReference type="Proteomes" id="UP000320300">
    <property type="component" value="Unassembled WGS sequence"/>
</dbReference>
<dbReference type="AlphaFoldDB" id="A0A521CZ74"/>
<keyword evidence="1" id="KW-0472">Membrane</keyword>
<accession>A0A521CZ74</accession>
<dbReference type="OrthoDB" id="196738at2"/>
<dbReference type="RefSeq" id="WP_142528042.1">
    <property type="nucleotide sequence ID" value="NZ_CBCSJO010000001.1"/>
</dbReference>
<keyword evidence="1" id="KW-1133">Transmembrane helix</keyword>
<dbReference type="Gene3D" id="3.50.70.20">
    <property type="entry name" value="Cytochrome P460"/>
    <property type="match status" value="1"/>
</dbReference>
<dbReference type="InterPro" id="IPR032033">
    <property type="entry name" value="Cytochrome_P460"/>
</dbReference>
<dbReference type="EMBL" id="FXTN01000004">
    <property type="protein sequence ID" value="SMO64733.1"/>
    <property type="molecule type" value="Genomic_DNA"/>
</dbReference>